<dbReference type="Gene3D" id="3.40.50.10900">
    <property type="entry name" value="PAC-like subunit"/>
    <property type="match status" value="1"/>
</dbReference>
<dbReference type="InterPro" id="IPR019151">
    <property type="entry name" value="Proteasome_assmbl_chaperone_2"/>
</dbReference>
<dbReference type="Proteomes" id="UP000310458">
    <property type="component" value="Unassembled WGS sequence"/>
</dbReference>
<dbReference type="InterPro" id="IPR038389">
    <property type="entry name" value="PSMG2_sf"/>
</dbReference>
<accession>A0A5R9BA48</accession>
<dbReference type="OrthoDB" id="3733464at2"/>
<dbReference type="Pfam" id="PF09754">
    <property type="entry name" value="PAC2"/>
    <property type="match status" value="1"/>
</dbReference>
<dbReference type="AlphaFoldDB" id="A0A5R9BA48"/>
<sequence length="382" mass="41870">MSSSAGMGCYGETVTPQKTYPCAMGTQQHRREDPQPVSNPYEFDLLHIHTEDPDNEPGETSSEKELVLHGEHGGGPRRPMVISVAGHTDAGSLSEQLAEGLLGALPHRQVASFDVDELFDYRSRRPQVTFTDNRFSDFRGPRLDLYEVRDAMDRPFLLLTGDEPDFQWERVTETVLNLIEQLDVKLVVAVDSLGLPTPHTRPVGVTAHGNRGDLIEGMSTWSPNAQIEAGLSQMLELRVDEAGRDVVGYTLHVPHYLASGRYPQVAVAALEYAGAACELMLPTDELREAARSVEVDVSRQVEQAPEIAQLVQKLEANFDQYSSTAQRSLLVGQDDVVPDAEELGAAVEEFLRSRPDEVIPGSAEGPEAPGADDDTQPEESTD</sequence>
<feature type="region of interest" description="Disordered" evidence="1">
    <location>
        <begin position="350"/>
        <end position="382"/>
    </location>
</feature>
<name>A0A5R9BA48_9MICC</name>
<dbReference type="SUPFAM" id="SSF159659">
    <property type="entry name" value="Cgl1923-like"/>
    <property type="match status" value="1"/>
</dbReference>
<comment type="caution">
    <text evidence="2">The sequence shown here is derived from an EMBL/GenBank/DDBJ whole genome shotgun (WGS) entry which is preliminary data.</text>
</comment>
<evidence type="ECO:0000256" key="1">
    <source>
        <dbReference type="SAM" id="MobiDB-lite"/>
    </source>
</evidence>
<keyword evidence="3" id="KW-1185">Reference proteome</keyword>
<proteinExistence type="predicted"/>
<evidence type="ECO:0000313" key="3">
    <source>
        <dbReference type="Proteomes" id="UP000310458"/>
    </source>
</evidence>
<organism evidence="2 3">
    <name type="scientific">Nesterenkonia salmonea</name>
    <dbReference type="NCBI Taxonomy" id="1804987"/>
    <lineage>
        <taxon>Bacteria</taxon>
        <taxon>Bacillati</taxon>
        <taxon>Actinomycetota</taxon>
        <taxon>Actinomycetes</taxon>
        <taxon>Micrococcales</taxon>
        <taxon>Micrococcaceae</taxon>
        <taxon>Nesterenkonia</taxon>
    </lineage>
</organism>
<feature type="region of interest" description="Disordered" evidence="1">
    <location>
        <begin position="1"/>
        <end position="40"/>
    </location>
</feature>
<gene>
    <name evidence="2" type="ORF">FEF26_08860</name>
</gene>
<feature type="compositionally biased region" description="Acidic residues" evidence="1">
    <location>
        <begin position="370"/>
        <end position="382"/>
    </location>
</feature>
<reference evidence="2 3" key="1">
    <citation type="submission" date="2019-05" db="EMBL/GenBank/DDBJ databases">
        <title>Nesterenkonia sp. GY074 isolated from the Southern Atlantic Ocean.</title>
        <authorList>
            <person name="Zhang G."/>
        </authorList>
    </citation>
    <scope>NUCLEOTIDE SEQUENCE [LARGE SCALE GENOMIC DNA]</scope>
    <source>
        <strain evidence="2 3">GY074</strain>
    </source>
</reference>
<dbReference type="EMBL" id="VAVZ01000022">
    <property type="protein sequence ID" value="TLP96554.1"/>
    <property type="molecule type" value="Genomic_DNA"/>
</dbReference>
<protein>
    <submittedName>
        <fullName evidence="2">PAC2 family protein</fullName>
    </submittedName>
</protein>
<dbReference type="Gene3D" id="1.10.287.100">
    <property type="match status" value="1"/>
</dbReference>
<evidence type="ECO:0000313" key="2">
    <source>
        <dbReference type="EMBL" id="TLP96554.1"/>
    </source>
</evidence>